<evidence type="ECO:0000256" key="22">
    <source>
        <dbReference type="PIRSR" id="PIRSR038147-1"/>
    </source>
</evidence>
<dbReference type="AlphaFoldDB" id="A0A7M7NNE6"/>
<keyword evidence="9 21" id="KW-0808">Transferase</keyword>
<dbReference type="Gene3D" id="1.10.510.10">
    <property type="entry name" value="Transferase(Phosphotransferase) domain 1"/>
    <property type="match status" value="1"/>
</dbReference>
<feature type="compositionally biased region" description="Basic and acidic residues" evidence="25">
    <location>
        <begin position="565"/>
        <end position="574"/>
    </location>
</feature>
<evidence type="ECO:0000256" key="1">
    <source>
        <dbReference type="ARBA" id="ARBA00001946"/>
    </source>
</evidence>
<comment type="cofactor">
    <cofactor evidence="1 24">
        <name>Mg(2+)</name>
        <dbReference type="ChEBI" id="CHEBI:18420"/>
    </cofactor>
</comment>
<dbReference type="Pfam" id="PF01163">
    <property type="entry name" value="RIO1"/>
    <property type="match status" value="1"/>
</dbReference>
<evidence type="ECO:0000256" key="12">
    <source>
        <dbReference type="ARBA" id="ARBA00022777"/>
    </source>
</evidence>
<dbReference type="GO" id="GO:0030490">
    <property type="term" value="P:maturation of SSU-rRNA"/>
    <property type="evidence" value="ECO:0000318"/>
    <property type="project" value="GO_Central"/>
</dbReference>
<keyword evidence="15" id="KW-0460">Magnesium</keyword>
<evidence type="ECO:0000256" key="15">
    <source>
        <dbReference type="ARBA" id="ARBA00022842"/>
    </source>
</evidence>
<evidence type="ECO:0000256" key="24">
    <source>
        <dbReference type="PIRSR" id="PIRSR038147-3"/>
    </source>
</evidence>
<dbReference type="CDD" id="cd05147">
    <property type="entry name" value="RIO1_euk"/>
    <property type="match status" value="1"/>
</dbReference>
<dbReference type="EnsemblMetazoa" id="XM_030983245">
    <property type="protein sequence ID" value="XP_030839105"/>
    <property type="gene ID" value="LOC588904"/>
</dbReference>
<evidence type="ECO:0000256" key="8">
    <source>
        <dbReference type="ARBA" id="ARBA00022527"/>
    </source>
</evidence>
<evidence type="ECO:0000256" key="25">
    <source>
        <dbReference type="SAM" id="MobiDB-lite"/>
    </source>
</evidence>
<feature type="binding site" evidence="23">
    <location>
        <position position="281"/>
    </location>
    <ligand>
        <name>ATP</name>
        <dbReference type="ChEBI" id="CHEBI:30616"/>
    </ligand>
</feature>
<dbReference type="CTD" id="83732"/>
<keyword evidence="12 21" id="KW-0418">Kinase</keyword>
<dbReference type="InterPro" id="IPR018934">
    <property type="entry name" value="RIO_dom"/>
</dbReference>
<accession>A0A7M7NNE6</accession>
<feature type="binding site" evidence="24">
    <location>
        <position position="330"/>
    </location>
    <ligand>
        <name>Mg(2+)</name>
        <dbReference type="ChEBI" id="CHEBI:18420"/>
    </ligand>
</feature>
<sequence length="574" mass="66848">MADGQFEDADEMGLVVKMVQPPRNPVSISTAQIEEGNLTQKVLEASLEEAEWDEDDDGEEDDDYYDWEEESTDFTKKFNTVRACNPQPKRGMNPANPKEVSSFQPHEKSMHRYASKITVDKYSGPRSLSNSATNSLMKTKRKVESDRVRVKDKADRATMEQVMDPRTRMILFKMLSRNVIYEINGCISTGKEANVYYATTKLGDHRAIKIYKTSILTFKDRDKYVTGEFRFRHGYCKSNPRKMVRTWAEKEMRNLLRLHNAGVRCPEPHVLRSHVLVMDFIGIDGWPAPLLKDVNLSESKARELYLECIQQVRRIYQKAKLVHADLSEFNMLYCQDKLYIIDVSQSVEHDHPSALEFLRKDCTNVTEYFRKNGVCTMTMRELFEFVTDPNITEDNIEEYLDEAMEITSRKSTTEVTAQEEVDEEVFRQAFIPQKLEEVKHYEKEIVKAKENKEHEMYYKTITGLKGDLSGIQEDPALLEDRLVGPGQTQGKGEAGEEEEMEEEEEEEDEESGEEDEEKTSERQHHRPRDESPTAKKERKKAIKEEKRENRKNKVPKHIKKRKEKIAKEHKSTKK</sequence>
<comment type="catalytic activity">
    <reaction evidence="18">
        <text>ATP + H2O = ADP + phosphate + H(+)</text>
        <dbReference type="Rhea" id="RHEA:13065"/>
        <dbReference type="ChEBI" id="CHEBI:15377"/>
        <dbReference type="ChEBI" id="CHEBI:15378"/>
        <dbReference type="ChEBI" id="CHEBI:30616"/>
        <dbReference type="ChEBI" id="CHEBI:43474"/>
        <dbReference type="ChEBI" id="CHEBI:456216"/>
    </reaction>
</comment>
<evidence type="ECO:0000256" key="17">
    <source>
        <dbReference type="ARBA" id="ARBA00048679"/>
    </source>
</evidence>
<evidence type="ECO:0000256" key="16">
    <source>
        <dbReference type="ARBA" id="ARBA00047899"/>
    </source>
</evidence>
<dbReference type="SMART" id="SM00090">
    <property type="entry name" value="RIO"/>
    <property type="match status" value="1"/>
</dbReference>
<dbReference type="PANTHER" id="PTHR45723">
    <property type="entry name" value="SERINE/THREONINE-PROTEIN KINASE RIO1"/>
    <property type="match status" value="1"/>
</dbReference>
<evidence type="ECO:0000256" key="4">
    <source>
        <dbReference type="ARBA" id="ARBA00012513"/>
    </source>
</evidence>
<dbReference type="GO" id="GO:0016787">
    <property type="term" value="F:hydrolase activity"/>
    <property type="evidence" value="ECO:0007669"/>
    <property type="project" value="UniProtKB-KW"/>
</dbReference>
<dbReference type="GO" id="GO:0005524">
    <property type="term" value="F:ATP binding"/>
    <property type="evidence" value="ECO:0007669"/>
    <property type="project" value="UniProtKB-KW"/>
</dbReference>
<feature type="region of interest" description="Disordered" evidence="25">
    <location>
        <begin position="84"/>
        <end position="107"/>
    </location>
</feature>
<feature type="compositionally biased region" description="Basic residues" evidence="25">
    <location>
        <begin position="549"/>
        <end position="564"/>
    </location>
</feature>
<dbReference type="OrthoDB" id="205248at2759"/>
<dbReference type="SUPFAM" id="SSF56112">
    <property type="entry name" value="Protein kinase-like (PK-like)"/>
    <property type="match status" value="1"/>
</dbReference>
<dbReference type="GO" id="GO:0030688">
    <property type="term" value="C:preribosome, small subunit precursor"/>
    <property type="evidence" value="ECO:0000318"/>
    <property type="project" value="GO_Central"/>
</dbReference>
<dbReference type="InterPro" id="IPR051272">
    <property type="entry name" value="RIO-type_Ser/Thr_kinase"/>
</dbReference>
<keyword evidence="28" id="KW-1185">Reference proteome</keyword>
<dbReference type="Proteomes" id="UP000007110">
    <property type="component" value="Unassembled WGS sequence"/>
</dbReference>
<dbReference type="RefSeq" id="XP_030839105.1">
    <property type="nucleotide sequence ID" value="XM_030983245.1"/>
</dbReference>
<evidence type="ECO:0000313" key="27">
    <source>
        <dbReference type="EnsemblMetazoa" id="XP_030839105"/>
    </source>
</evidence>
<proteinExistence type="inferred from homology"/>
<evidence type="ECO:0000256" key="6">
    <source>
        <dbReference type="ARBA" id="ARBA00022490"/>
    </source>
</evidence>
<organism evidence="27 28">
    <name type="scientific">Strongylocentrotus purpuratus</name>
    <name type="common">Purple sea urchin</name>
    <dbReference type="NCBI Taxonomy" id="7668"/>
    <lineage>
        <taxon>Eukaryota</taxon>
        <taxon>Metazoa</taxon>
        <taxon>Echinodermata</taxon>
        <taxon>Eleutherozoa</taxon>
        <taxon>Echinozoa</taxon>
        <taxon>Echinoidea</taxon>
        <taxon>Euechinoidea</taxon>
        <taxon>Echinacea</taxon>
        <taxon>Camarodonta</taxon>
        <taxon>Echinidea</taxon>
        <taxon>Strongylocentrotidae</taxon>
        <taxon>Strongylocentrotus</taxon>
    </lineage>
</organism>
<keyword evidence="13" id="KW-0378">Hydrolase</keyword>
<keyword evidence="10" id="KW-0479">Metal-binding</keyword>
<name>A0A7M7NNE6_STRPU</name>
<keyword evidence="6" id="KW-0963">Cytoplasm</keyword>
<dbReference type="InterPro" id="IPR017407">
    <property type="entry name" value="Ser/Thr_kinase_Rio1"/>
</dbReference>
<evidence type="ECO:0000256" key="10">
    <source>
        <dbReference type="ARBA" id="ARBA00022723"/>
    </source>
</evidence>
<comment type="subcellular location">
    <subcellularLocation>
        <location evidence="2">Cytoplasm</location>
    </subcellularLocation>
</comment>
<evidence type="ECO:0000256" key="19">
    <source>
        <dbReference type="ARBA" id="ARBA00057025"/>
    </source>
</evidence>
<comment type="subunit">
    <text evidence="20">Associates with the precursor of the 40S ribosome subunit. Interacts (via its N-terminus) with PRMT5 (via its N-terminus). Interacts with WDR77. Found in a PRMT5 complex composed of PRMT5, WDR77 and RIOK1. Interacts (via its C-terminus) with NCL; this interaction targets NCL for PRTM5 methylation.</text>
</comment>
<comment type="catalytic activity">
    <reaction evidence="16 21">
        <text>L-threonyl-[protein] + ATP = O-phospho-L-threonyl-[protein] + ADP + H(+)</text>
        <dbReference type="Rhea" id="RHEA:46608"/>
        <dbReference type="Rhea" id="RHEA-COMP:11060"/>
        <dbReference type="Rhea" id="RHEA-COMP:11605"/>
        <dbReference type="ChEBI" id="CHEBI:15378"/>
        <dbReference type="ChEBI" id="CHEBI:30013"/>
        <dbReference type="ChEBI" id="CHEBI:30616"/>
        <dbReference type="ChEBI" id="CHEBI:61977"/>
        <dbReference type="ChEBI" id="CHEBI:456216"/>
        <dbReference type="EC" id="2.7.11.1"/>
    </reaction>
</comment>
<dbReference type="PIRSF" id="PIRSF038147">
    <property type="entry name" value="Ser/Thr_PK_RIO1"/>
    <property type="match status" value="1"/>
</dbReference>
<feature type="active site" description="4-aspartylphosphate intermediate" evidence="22">
    <location>
        <position position="342"/>
    </location>
</feature>
<dbReference type="GO" id="GO:0046872">
    <property type="term" value="F:metal ion binding"/>
    <property type="evidence" value="ECO:0007669"/>
    <property type="project" value="UniProtKB-KW"/>
</dbReference>
<feature type="binding site" evidence="23">
    <location>
        <position position="209"/>
    </location>
    <ligand>
        <name>ATP</name>
        <dbReference type="ChEBI" id="CHEBI:30616"/>
    </ligand>
</feature>
<dbReference type="FunFam" id="3.30.200.20:FF:000148">
    <property type="entry name" value="Serine/threonine-protein kinase RIO1"/>
    <property type="match status" value="1"/>
</dbReference>
<comment type="similarity">
    <text evidence="3 21">Belongs to the protein kinase superfamily. RIO-type Ser/Thr kinase family.</text>
</comment>
<feature type="region of interest" description="Disordered" evidence="25">
    <location>
        <begin position="479"/>
        <end position="574"/>
    </location>
</feature>
<dbReference type="FunFam" id="1.10.510.10:FF:000232">
    <property type="entry name" value="Serine/threonine-protein kinase RIO1"/>
    <property type="match status" value="1"/>
</dbReference>
<evidence type="ECO:0000256" key="11">
    <source>
        <dbReference type="ARBA" id="ARBA00022741"/>
    </source>
</evidence>
<dbReference type="Gene3D" id="3.30.200.20">
    <property type="entry name" value="Phosphorylase Kinase, domain 1"/>
    <property type="match status" value="1"/>
</dbReference>
<keyword evidence="7" id="KW-0690">Ribosome biogenesis</keyword>
<dbReference type="GO" id="GO:0004674">
    <property type="term" value="F:protein serine/threonine kinase activity"/>
    <property type="evidence" value="ECO:0000318"/>
    <property type="project" value="GO_Central"/>
</dbReference>
<evidence type="ECO:0000256" key="9">
    <source>
        <dbReference type="ARBA" id="ARBA00022679"/>
    </source>
</evidence>
<evidence type="ECO:0000256" key="14">
    <source>
        <dbReference type="ARBA" id="ARBA00022840"/>
    </source>
</evidence>
<reference evidence="27" key="2">
    <citation type="submission" date="2021-01" db="UniProtKB">
        <authorList>
            <consortium name="EnsemblMetazoa"/>
        </authorList>
    </citation>
    <scope>IDENTIFICATION</scope>
</reference>
<dbReference type="GO" id="GO:0005829">
    <property type="term" value="C:cytosol"/>
    <property type="evidence" value="ECO:0000318"/>
    <property type="project" value="GO_Central"/>
</dbReference>
<evidence type="ECO:0000256" key="20">
    <source>
        <dbReference type="ARBA" id="ARBA00063876"/>
    </source>
</evidence>
<feature type="compositionally biased region" description="Basic and acidic residues" evidence="25">
    <location>
        <begin position="519"/>
        <end position="535"/>
    </location>
</feature>
<keyword evidence="14 21" id="KW-0067">ATP-binding</keyword>
<evidence type="ECO:0000256" key="18">
    <source>
        <dbReference type="ARBA" id="ARBA00049360"/>
    </source>
</evidence>
<dbReference type="InterPro" id="IPR018935">
    <property type="entry name" value="RIO_kinase_CS"/>
</dbReference>
<dbReference type="EC" id="2.7.11.1" evidence="4 21"/>
<evidence type="ECO:0000313" key="28">
    <source>
        <dbReference type="Proteomes" id="UP000007110"/>
    </source>
</evidence>
<feature type="binding site" evidence="24">
    <location>
        <position position="342"/>
    </location>
    <ligand>
        <name>Mg(2+)</name>
        <dbReference type="ChEBI" id="CHEBI:18420"/>
    </ligand>
</feature>
<feature type="active site" description="Proton acceptor" evidence="22">
    <location>
        <position position="325"/>
    </location>
</feature>
<dbReference type="KEGG" id="spu:588904"/>
<evidence type="ECO:0000256" key="23">
    <source>
        <dbReference type="PIRSR" id="PIRSR038147-2"/>
    </source>
</evidence>
<feature type="compositionally biased region" description="Acidic residues" evidence="25">
    <location>
        <begin position="495"/>
        <end position="518"/>
    </location>
</feature>
<feature type="compositionally biased region" description="Polar residues" evidence="25">
    <location>
        <begin position="126"/>
        <end position="137"/>
    </location>
</feature>
<comment type="catalytic activity">
    <reaction evidence="17 21">
        <text>L-seryl-[protein] + ATP = O-phospho-L-seryl-[protein] + ADP + H(+)</text>
        <dbReference type="Rhea" id="RHEA:17989"/>
        <dbReference type="Rhea" id="RHEA-COMP:9863"/>
        <dbReference type="Rhea" id="RHEA-COMP:11604"/>
        <dbReference type="ChEBI" id="CHEBI:15378"/>
        <dbReference type="ChEBI" id="CHEBI:29999"/>
        <dbReference type="ChEBI" id="CHEBI:30616"/>
        <dbReference type="ChEBI" id="CHEBI:83421"/>
        <dbReference type="ChEBI" id="CHEBI:456216"/>
        <dbReference type="EC" id="2.7.11.1"/>
    </reaction>
</comment>
<keyword evidence="11 21" id="KW-0547">Nucleotide-binding</keyword>
<feature type="region of interest" description="Disordered" evidence="25">
    <location>
        <begin position="124"/>
        <end position="152"/>
    </location>
</feature>
<evidence type="ECO:0000256" key="2">
    <source>
        <dbReference type="ARBA" id="ARBA00004496"/>
    </source>
</evidence>
<evidence type="ECO:0000256" key="3">
    <source>
        <dbReference type="ARBA" id="ARBA00009196"/>
    </source>
</evidence>
<reference evidence="28" key="1">
    <citation type="submission" date="2015-02" db="EMBL/GenBank/DDBJ databases">
        <title>Genome sequencing for Strongylocentrotus purpuratus.</title>
        <authorList>
            <person name="Murali S."/>
            <person name="Liu Y."/>
            <person name="Vee V."/>
            <person name="English A."/>
            <person name="Wang M."/>
            <person name="Skinner E."/>
            <person name="Han Y."/>
            <person name="Muzny D.M."/>
            <person name="Worley K.C."/>
            <person name="Gibbs R.A."/>
        </authorList>
    </citation>
    <scope>NUCLEOTIDE SEQUENCE</scope>
</reference>
<feature type="compositionally biased region" description="Basic and acidic residues" evidence="25">
    <location>
        <begin position="142"/>
        <end position="152"/>
    </location>
</feature>
<protein>
    <recommendedName>
        <fullName evidence="5 21">Serine/threonine-protein kinase RIO1</fullName>
        <ecNumber evidence="4 21">2.7.11.1</ecNumber>
    </recommendedName>
</protein>
<evidence type="ECO:0000256" key="13">
    <source>
        <dbReference type="ARBA" id="ARBA00022801"/>
    </source>
</evidence>
<evidence type="ECO:0000259" key="26">
    <source>
        <dbReference type="SMART" id="SM00090"/>
    </source>
</evidence>
<dbReference type="GeneID" id="588904"/>
<comment type="function">
    <text evidence="19">Involved in the final steps of cytoplasmic maturation of the 40S ribosomal subunit. Involved in processing of 18S-E pre-rRNA to the mature 18S rRNA. Required for the recycling of NOB1 and PNO1 from the late 40S precursor. The association with the very late 40S subunit intermediate may involve a translation-like checkpoint point cycle preceeding the binding to the 60S ribosomal subunit. Despite the protein kinase domain is proposed to act predominantly as an ATPase. The catalytic activity regulates its dynamic association with the 40S subunit. In addition to its role in ribosomal biogenesis acts as an adapter protein by recruiting NCL/nucleolin the to PRMT5 complex for its symmetrical methylation.</text>
</comment>
<evidence type="ECO:0000256" key="7">
    <source>
        <dbReference type="ARBA" id="ARBA00022517"/>
    </source>
</evidence>
<dbReference type="InterPro" id="IPR011009">
    <property type="entry name" value="Kinase-like_dom_sf"/>
</dbReference>
<dbReference type="PROSITE" id="PS01245">
    <property type="entry name" value="RIO1"/>
    <property type="match status" value="1"/>
</dbReference>
<keyword evidence="8 21" id="KW-0723">Serine/threonine-protein kinase</keyword>
<evidence type="ECO:0000256" key="5">
    <source>
        <dbReference type="ARBA" id="ARBA00016038"/>
    </source>
</evidence>
<dbReference type="OMA" id="DKDGWAS"/>
<dbReference type="InParanoid" id="A0A7M7NNE6"/>
<evidence type="ECO:0000256" key="21">
    <source>
        <dbReference type="PIRNR" id="PIRNR038147"/>
    </source>
</evidence>
<feature type="domain" description="RIO kinase" evidence="26">
    <location>
        <begin position="152"/>
        <end position="388"/>
    </location>
</feature>
<dbReference type="InterPro" id="IPR000687">
    <property type="entry name" value="RIO_kinase"/>
</dbReference>